<dbReference type="GO" id="GO:0000981">
    <property type="term" value="F:DNA-binding transcription factor activity, RNA polymerase II-specific"/>
    <property type="evidence" value="ECO:0007669"/>
    <property type="project" value="TreeGrafter"/>
</dbReference>
<dbReference type="GO" id="GO:0008270">
    <property type="term" value="F:zinc ion binding"/>
    <property type="evidence" value="ECO:0007669"/>
    <property type="project" value="UniProtKB-KW"/>
</dbReference>
<dbReference type="WBParaSite" id="Gr19_v10_g4656.t2">
    <property type="protein sequence ID" value="Gr19_v10_g4656.t2"/>
    <property type="gene ID" value="Gr19_v10_g4656"/>
</dbReference>
<evidence type="ECO:0000256" key="3">
    <source>
        <dbReference type="ARBA" id="ARBA00022771"/>
    </source>
</evidence>
<dbReference type="GO" id="GO:0005634">
    <property type="term" value="C:nucleus"/>
    <property type="evidence" value="ECO:0007669"/>
    <property type="project" value="TreeGrafter"/>
</dbReference>
<accession>A0A914HVW8</accession>
<keyword evidence="4" id="KW-0862">Zinc</keyword>
<keyword evidence="1" id="KW-0479">Metal-binding</keyword>
<dbReference type="Proteomes" id="UP000887572">
    <property type="component" value="Unplaced"/>
</dbReference>
<keyword evidence="3" id="KW-0863">Zinc-finger</keyword>
<feature type="region of interest" description="Disordered" evidence="5">
    <location>
        <begin position="703"/>
        <end position="725"/>
    </location>
</feature>
<dbReference type="SMART" id="SM00355">
    <property type="entry name" value="ZnF_C2H2"/>
    <property type="match status" value="8"/>
</dbReference>
<dbReference type="Pfam" id="PF25429">
    <property type="entry name" value="zf-POGZ"/>
    <property type="match status" value="1"/>
</dbReference>
<dbReference type="PANTHER" id="PTHR24409">
    <property type="entry name" value="ZINC FINGER PROTEIN 142"/>
    <property type="match status" value="1"/>
</dbReference>
<proteinExistence type="predicted"/>
<evidence type="ECO:0000313" key="7">
    <source>
        <dbReference type="Proteomes" id="UP000887572"/>
    </source>
</evidence>
<evidence type="ECO:0000256" key="2">
    <source>
        <dbReference type="ARBA" id="ARBA00022737"/>
    </source>
</evidence>
<dbReference type="AlphaFoldDB" id="A0A914HVW8"/>
<evidence type="ECO:0000256" key="5">
    <source>
        <dbReference type="SAM" id="MobiDB-lite"/>
    </source>
</evidence>
<dbReference type="GO" id="GO:0000977">
    <property type="term" value="F:RNA polymerase II transcription regulatory region sequence-specific DNA binding"/>
    <property type="evidence" value="ECO:0007669"/>
    <property type="project" value="TreeGrafter"/>
</dbReference>
<feature type="domain" description="C2H2-type" evidence="6">
    <location>
        <begin position="255"/>
        <end position="277"/>
    </location>
</feature>
<dbReference type="PANTHER" id="PTHR24409:SF295">
    <property type="entry name" value="AZ2-RELATED"/>
    <property type="match status" value="1"/>
</dbReference>
<keyword evidence="2" id="KW-0677">Repeat</keyword>
<feature type="compositionally biased region" description="Acidic residues" evidence="5">
    <location>
        <begin position="706"/>
        <end position="717"/>
    </location>
</feature>
<dbReference type="InterPro" id="IPR057618">
    <property type="entry name" value="Znf_POGZ/Z280C-D-like"/>
</dbReference>
<sequence>MLPNNHCEVITLSDDDGGENGNDEQHLSQRNNINISQYPHSQLRQQIRDRLKRANNEMQMAKQQQFMPQPTGGSVSLSIINERPLDMKKLMTTSRSLVPPHQLPPTPSQRPLTVKDQLIMFFQQQHKVHLQLEQKAKTSTVRNENGFPASFKNKISVGVQGLKRPVPEWRAQYNGPPSRTTHTNKRARIDISSQHGTLNIPSNNHIGTSERYVNGKRMASEVMSRFCNSYIEASNKRIQAGFGVIEEEFTGQFQCTFQSCNKRLKNNVLFMYHIWAHVAQQKPAENEEQCSNLQILLAEHNGAEDEAKADDQRTDVSRLHTCPECLLEQPTPYRARLHYHRVHKRGKRPLLDSKPELHVCNICEQVIDTKNMQHHIVAHALPNKRQLALPYGCRFGGGKCQFRTSNRGALLQHFCNKHVGTHVVLCPFCLMTFCVPPTHKRDSLVRMRDFVRHMIMHDAEKSSHCGHCVIKVAISQRTQMEQHQEQHTKNGEHKWLQWHMEQLDLNSVGPQPSHALISSDMNIQQCVECGQMVNNLCRHLGIETKRCKFCSFVTRCARAMDRHRLLSQCNPSNAVRRPFAAVAGWTFSAGNISCSTFSPSSSSSLSSPPLQQFGCAQCAFGSVSVQALAEHIAAVHATCSGAQVLLLNKINGRQQRLEEQMMLNRMGEDGQGGDKMEQDSKEVGEDELHEAELFGLLRMADVPLENNDDHDDDEGNDEDKQQRISADKQAELRDWLSEFLPLVRANELSQREIQPQDVRLLKQLLEMDRSGLSPDDQRVQRMAEEKHELRVKMGLMHDDFPKLDFKTISE</sequence>
<dbReference type="InterPro" id="IPR013087">
    <property type="entry name" value="Znf_C2H2_type"/>
</dbReference>
<evidence type="ECO:0000256" key="1">
    <source>
        <dbReference type="ARBA" id="ARBA00022723"/>
    </source>
</evidence>
<evidence type="ECO:0000256" key="4">
    <source>
        <dbReference type="ARBA" id="ARBA00022833"/>
    </source>
</evidence>
<name>A0A914HVW8_GLORO</name>
<keyword evidence="7" id="KW-1185">Reference proteome</keyword>
<organism evidence="7 8">
    <name type="scientific">Globodera rostochiensis</name>
    <name type="common">Golden nematode worm</name>
    <name type="synonym">Heterodera rostochiensis</name>
    <dbReference type="NCBI Taxonomy" id="31243"/>
    <lineage>
        <taxon>Eukaryota</taxon>
        <taxon>Metazoa</taxon>
        <taxon>Ecdysozoa</taxon>
        <taxon>Nematoda</taxon>
        <taxon>Chromadorea</taxon>
        <taxon>Rhabditida</taxon>
        <taxon>Tylenchina</taxon>
        <taxon>Tylenchomorpha</taxon>
        <taxon>Tylenchoidea</taxon>
        <taxon>Heteroderidae</taxon>
        <taxon>Heteroderinae</taxon>
        <taxon>Globodera</taxon>
    </lineage>
</organism>
<evidence type="ECO:0000259" key="6">
    <source>
        <dbReference type="PROSITE" id="PS00028"/>
    </source>
</evidence>
<dbReference type="PROSITE" id="PS00028">
    <property type="entry name" value="ZINC_FINGER_C2H2_1"/>
    <property type="match status" value="1"/>
</dbReference>
<reference evidence="8" key="1">
    <citation type="submission" date="2022-11" db="UniProtKB">
        <authorList>
            <consortium name="WormBaseParasite"/>
        </authorList>
    </citation>
    <scope>IDENTIFICATION</scope>
</reference>
<evidence type="ECO:0000313" key="8">
    <source>
        <dbReference type="WBParaSite" id="Gr19_v10_g4656.t2"/>
    </source>
</evidence>
<protein>
    <submittedName>
        <fullName evidence="8">C2H2-type domain-containing protein</fullName>
    </submittedName>
</protein>